<keyword evidence="14" id="KW-0547">Nucleotide-binding</keyword>
<dbReference type="Pfam" id="PF02852">
    <property type="entry name" value="Pyr_redox_dim"/>
    <property type="match status" value="1"/>
</dbReference>
<feature type="disulfide bond" description="Redox-active" evidence="15">
    <location>
        <begin position="42"/>
        <end position="47"/>
    </location>
</feature>
<reference evidence="20" key="1">
    <citation type="submission" date="2016-10" db="EMBL/GenBank/DDBJ databases">
        <authorList>
            <person name="Varghese N."/>
            <person name="Submissions S."/>
        </authorList>
    </citation>
    <scope>NUCLEOTIDE SEQUENCE [LARGE SCALE GENOMIC DNA]</scope>
    <source>
        <strain evidence="20">OK042</strain>
    </source>
</reference>
<feature type="domain" description="FAD/NAD(P)-binding" evidence="18">
    <location>
        <begin position="5"/>
        <end position="324"/>
    </location>
</feature>
<evidence type="ECO:0000259" key="18">
    <source>
        <dbReference type="Pfam" id="PF07992"/>
    </source>
</evidence>
<accession>A0A1I3X3A7</accession>
<dbReference type="GO" id="GO:0005737">
    <property type="term" value="C:cytoplasm"/>
    <property type="evidence" value="ECO:0007669"/>
    <property type="project" value="UniProtKB-SubCell"/>
</dbReference>
<keyword evidence="8 16" id="KW-0560">Oxidoreductase</keyword>
<dbReference type="Proteomes" id="UP000198915">
    <property type="component" value="Unassembled WGS sequence"/>
</dbReference>
<feature type="binding site" evidence="14">
    <location>
        <begin position="143"/>
        <end position="145"/>
    </location>
    <ligand>
        <name>FAD</name>
        <dbReference type="ChEBI" id="CHEBI:57692"/>
    </ligand>
</feature>
<organism evidence="19 20">
    <name type="scientific">Brevibacillus centrosporus</name>
    <dbReference type="NCBI Taxonomy" id="54910"/>
    <lineage>
        <taxon>Bacteria</taxon>
        <taxon>Bacillati</taxon>
        <taxon>Bacillota</taxon>
        <taxon>Bacilli</taxon>
        <taxon>Bacillales</taxon>
        <taxon>Paenibacillaceae</taxon>
        <taxon>Brevibacillus</taxon>
    </lineage>
</organism>
<feature type="binding site" evidence="14">
    <location>
        <position position="51"/>
    </location>
    <ligand>
        <name>FAD</name>
        <dbReference type="ChEBI" id="CHEBI:57692"/>
    </ligand>
</feature>
<dbReference type="AlphaFoldDB" id="A0A1I3X3A7"/>
<feature type="binding site" evidence="14">
    <location>
        <position position="203"/>
    </location>
    <ligand>
        <name>NAD(+)</name>
        <dbReference type="ChEBI" id="CHEBI:57540"/>
    </ligand>
</feature>
<dbReference type="STRING" id="1884381.SAMN05518846_10942"/>
<dbReference type="GO" id="GO:0004148">
    <property type="term" value="F:dihydrolipoyl dehydrogenase (NADH) activity"/>
    <property type="evidence" value="ECO:0007669"/>
    <property type="project" value="UniProtKB-EC"/>
</dbReference>
<feature type="binding site" evidence="14">
    <location>
        <begin position="180"/>
        <end position="187"/>
    </location>
    <ligand>
        <name>NAD(+)</name>
        <dbReference type="ChEBI" id="CHEBI:57540"/>
    </ligand>
</feature>
<dbReference type="PRINTS" id="PR00368">
    <property type="entry name" value="FADPNR"/>
</dbReference>
<evidence type="ECO:0000256" key="13">
    <source>
        <dbReference type="PIRSR" id="PIRSR000350-2"/>
    </source>
</evidence>
<keyword evidence="9 14" id="KW-0520">NAD</keyword>
<keyword evidence="11 16" id="KW-0676">Redox-active center</keyword>
<dbReference type="InterPro" id="IPR050151">
    <property type="entry name" value="Class-I_Pyr_Nuc-Dis_Oxidored"/>
</dbReference>
<dbReference type="RefSeq" id="WP_092269858.1">
    <property type="nucleotide sequence ID" value="NZ_FORT01000009.1"/>
</dbReference>
<evidence type="ECO:0000313" key="20">
    <source>
        <dbReference type="Proteomes" id="UP000198915"/>
    </source>
</evidence>
<dbReference type="EC" id="1.8.1.4" evidence="3 16"/>
<evidence type="ECO:0000256" key="16">
    <source>
        <dbReference type="RuleBase" id="RU003692"/>
    </source>
</evidence>
<dbReference type="PROSITE" id="PS00076">
    <property type="entry name" value="PYRIDINE_REDOX_1"/>
    <property type="match status" value="1"/>
</dbReference>
<evidence type="ECO:0000313" key="19">
    <source>
        <dbReference type="EMBL" id="SFK14074.1"/>
    </source>
</evidence>
<dbReference type="PRINTS" id="PR00411">
    <property type="entry name" value="PNDRDTASEI"/>
</dbReference>
<dbReference type="GO" id="GO:0006103">
    <property type="term" value="P:2-oxoglutarate metabolic process"/>
    <property type="evidence" value="ECO:0007669"/>
    <property type="project" value="TreeGrafter"/>
</dbReference>
<evidence type="ECO:0000256" key="15">
    <source>
        <dbReference type="PIRSR" id="PIRSR000350-4"/>
    </source>
</evidence>
<dbReference type="EMBL" id="FORT01000009">
    <property type="protein sequence ID" value="SFK14074.1"/>
    <property type="molecule type" value="Genomic_DNA"/>
</dbReference>
<evidence type="ECO:0000259" key="17">
    <source>
        <dbReference type="Pfam" id="PF02852"/>
    </source>
</evidence>
<dbReference type="InterPro" id="IPR012999">
    <property type="entry name" value="Pyr_OxRdtase_I_AS"/>
</dbReference>
<comment type="subcellular location">
    <subcellularLocation>
        <location evidence="1">Cytoplasm</location>
    </subcellularLocation>
</comment>
<dbReference type="InterPro" id="IPR016156">
    <property type="entry name" value="FAD/NAD-linked_Rdtase_dimer_sf"/>
</dbReference>
<dbReference type="SUPFAM" id="SSF51905">
    <property type="entry name" value="FAD/NAD(P)-binding domain"/>
    <property type="match status" value="1"/>
</dbReference>
<evidence type="ECO:0000256" key="8">
    <source>
        <dbReference type="ARBA" id="ARBA00023002"/>
    </source>
</evidence>
<dbReference type="PANTHER" id="PTHR22912:SF217">
    <property type="entry name" value="DIHYDROLIPOYL DEHYDROGENASE"/>
    <property type="match status" value="1"/>
</dbReference>
<comment type="cofactor">
    <cofactor evidence="14 16">
        <name>FAD</name>
        <dbReference type="ChEBI" id="CHEBI:57692"/>
    </cofactor>
    <text evidence="14 16">Binds 1 FAD per subunit.</text>
</comment>
<dbReference type="FunFam" id="3.30.390.30:FF:000001">
    <property type="entry name" value="Dihydrolipoyl dehydrogenase"/>
    <property type="match status" value="1"/>
</dbReference>
<evidence type="ECO:0000256" key="14">
    <source>
        <dbReference type="PIRSR" id="PIRSR000350-3"/>
    </source>
</evidence>
<evidence type="ECO:0000256" key="4">
    <source>
        <dbReference type="ARBA" id="ARBA00016961"/>
    </source>
</evidence>
<dbReference type="InterPro" id="IPR004099">
    <property type="entry name" value="Pyr_nucl-diS_OxRdtase_dimer"/>
</dbReference>
<dbReference type="Gene3D" id="3.30.390.30">
    <property type="match status" value="1"/>
</dbReference>
<keyword evidence="10" id="KW-1015">Disulfide bond</keyword>
<comment type="similarity">
    <text evidence="2 16">Belongs to the class-I pyridine nucleotide-disulfide oxidoreductase family.</text>
</comment>
<dbReference type="PANTHER" id="PTHR22912">
    <property type="entry name" value="DISULFIDE OXIDOREDUCTASE"/>
    <property type="match status" value="1"/>
</dbReference>
<dbReference type="GO" id="GO:0050660">
    <property type="term" value="F:flavin adenine dinucleotide binding"/>
    <property type="evidence" value="ECO:0007669"/>
    <property type="project" value="InterPro"/>
</dbReference>
<proteinExistence type="inferred from homology"/>
<protein>
    <recommendedName>
        <fullName evidence="4 16">Dihydrolipoyl dehydrogenase</fullName>
        <ecNumber evidence="3 16">1.8.1.4</ecNumber>
    </recommendedName>
</protein>
<dbReference type="Gene3D" id="3.50.50.60">
    <property type="entry name" value="FAD/NAD(P)-binding domain"/>
    <property type="match status" value="2"/>
</dbReference>
<evidence type="ECO:0000256" key="5">
    <source>
        <dbReference type="ARBA" id="ARBA00022490"/>
    </source>
</evidence>
<evidence type="ECO:0000256" key="10">
    <source>
        <dbReference type="ARBA" id="ARBA00023157"/>
    </source>
</evidence>
<dbReference type="InterPro" id="IPR023753">
    <property type="entry name" value="FAD/NAD-binding_dom"/>
</dbReference>
<keyword evidence="20" id="KW-1185">Reference proteome</keyword>
<evidence type="ECO:0000256" key="12">
    <source>
        <dbReference type="ARBA" id="ARBA00049187"/>
    </source>
</evidence>
<evidence type="ECO:0000256" key="2">
    <source>
        <dbReference type="ARBA" id="ARBA00007532"/>
    </source>
</evidence>
<feature type="binding site" evidence="14">
    <location>
        <position position="271"/>
    </location>
    <ligand>
        <name>NAD(+)</name>
        <dbReference type="ChEBI" id="CHEBI:57540"/>
    </ligand>
</feature>
<evidence type="ECO:0000256" key="11">
    <source>
        <dbReference type="ARBA" id="ARBA00023284"/>
    </source>
</evidence>
<feature type="binding site" evidence="14">
    <location>
        <position position="309"/>
    </location>
    <ligand>
        <name>FAD</name>
        <dbReference type="ChEBI" id="CHEBI:57692"/>
    </ligand>
</feature>
<evidence type="ECO:0000256" key="7">
    <source>
        <dbReference type="ARBA" id="ARBA00022827"/>
    </source>
</evidence>
<dbReference type="Pfam" id="PF07992">
    <property type="entry name" value="Pyr_redox_2"/>
    <property type="match status" value="1"/>
</dbReference>
<keyword evidence="7 14" id="KW-0274">FAD</keyword>
<dbReference type="PIRSF" id="PIRSF000350">
    <property type="entry name" value="Mercury_reductase_MerA"/>
    <property type="match status" value="1"/>
</dbReference>
<comment type="miscellaneous">
    <text evidence="16">The active site is a redox-active disulfide bond.</text>
</comment>
<evidence type="ECO:0000256" key="9">
    <source>
        <dbReference type="ARBA" id="ARBA00023027"/>
    </source>
</evidence>
<evidence type="ECO:0000256" key="1">
    <source>
        <dbReference type="ARBA" id="ARBA00004496"/>
    </source>
</evidence>
<evidence type="ECO:0000256" key="3">
    <source>
        <dbReference type="ARBA" id="ARBA00012608"/>
    </source>
</evidence>
<dbReference type="NCBIfam" id="TIGR01350">
    <property type="entry name" value="lipoamide_DH"/>
    <property type="match status" value="1"/>
</dbReference>
<feature type="binding site" evidence="14">
    <location>
        <position position="114"/>
    </location>
    <ligand>
        <name>FAD</name>
        <dbReference type="ChEBI" id="CHEBI:57692"/>
    </ligand>
</feature>
<dbReference type="InterPro" id="IPR036188">
    <property type="entry name" value="FAD/NAD-bd_sf"/>
</dbReference>
<sequence>MSQTYDIAVIGGGPAGYVAAIRGAKEGKRVVLIEADHLGGTCLNRGCIPSKTLLHQAGILDQIRNAASWGIETGEVAFSLEKMLNRKNQVIATLRTGIAGLLKVGKIDLVQGFGEVKPDKSISVQAADGLRTVVKASSIILATGSTPSVPPIPGLAQVPYFTSDTIFDVEQVPKSIAILGGGFIGVEFACIFASLGSKVTVIEMADRLIPQEDKDAASILTKSLRKKGVTIGTGLKVTSISKGDTGIEIHAQDAKGNSEAIPADALLVAVGRKPNLSAIANLNIEKNGPFVQVNEYLETSIPGIYAAGDVIGGWQLAHVASAEGQAAAINAAGGKQKGNMKAVPRCIYTSPEISSVGLSEEEAKAQGYAVKTTIYSHAGNGKAMASDENSGFTKLIAEETYGEVLGVVMVGPHVTEMISTGTAFLSLEATVDDVANMIYPHPTVSESFMEAAAKWLGKGIHA</sequence>
<dbReference type="InterPro" id="IPR001100">
    <property type="entry name" value="Pyr_nuc-diS_OxRdtase"/>
</dbReference>
<gene>
    <name evidence="19" type="ORF">SAMN05518846_10942</name>
</gene>
<keyword evidence="5" id="KW-0963">Cytoplasm</keyword>
<name>A0A1I3X3A7_9BACL</name>
<dbReference type="SUPFAM" id="SSF55424">
    <property type="entry name" value="FAD/NAD-linked reductases, dimerisation (C-terminal) domain"/>
    <property type="match status" value="1"/>
</dbReference>
<keyword evidence="6 16" id="KW-0285">Flavoprotein</keyword>
<feature type="domain" description="Pyridine nucleotide-disulphide oxidoreductase dimerisation" evidence="17">
    <location>
        <begin position="343"/>
        <end position="452"/>
    </location>
</feature>
<dbReference type="InterPro" id="IPR006258">
    <property type="entry name" value="Lipoamide_DH"/>
</dbReference>
<evidence type="ECO:0000256" key="6">
    <source>
        <dbReference type="ARBA" id="ARBA00022630"/>
    </source>
</evidence>
<feature type="active site" description="Proton acceptor" evidence="13">
    <location>
        <position position="441"/>
    </location>
</feature>
<comment type="catalytic activity">
    <reaction evidence="12 16">
        <text>N(6)-[(R)-dihydrolipoyl]-L-lysyl-[protein] + NAD(+) = N(6)-[(R)-lipoyl]-L-lysyl-[protein] + NADH + H(+)</text>
        <dbReference type="Rhea" id="RHEA:15045"/>
        <dbReference type="Rhea" id="RHEA-COMP:10474"/>
        <dbReference type="Rhea" id="RHEA-COMP:10475"/>
        <dbReference type="ChEBI" id="CHEBI:15378"/>
        <dbReference type="ChEBI" id="CHEBI:57540"/>
        <dbReference type="ChEBI" id="CHEBI:57945"/>
        <dbReference type="ChEBI" id="CHEBI:83099"/>
        <dbReference type="ChEBI" id="CHEBI:83100"/>
        <dbReference type="EC" id="1.8.1.4"/>
    </reaction>
</comment>